<evidence type="ECO:0000256" key="5">
    <source>
        <dbReference type="ARBA" id="ARBA00022714"/>
    </source>
</evidence>
<evidence type="ECO:0000256" key="6">
    <source>
        <dbReference type="ARBA" id="ARBA00022719"/>
    </source>
</evidence>
<dbReference type="InterPro" id="IPR054351">
    <property type="entry name" value="NADH_UbQ_OxRdtase_ferredoxin"/>
</dbReference>
<evidence type="ECO:0000259" key="15">
    <source>
        <dbReference type="PROSITE" id="PS51085"/>
    </source>
</evidence>
<dbReference type="GO" id="GO:0042773">
    <property type="term" value="P:ATP synthesis coupled electron transport"/>
    <property type="evidence" value="ECO:0007669"/>
    <property type="project" value="InterPro"/>
</dbReference>
<dbReference type="FunFam" id="3.30.70.20:FF:000035">
    <property type="entry name" value="Iron hydrogenase 1"/>
    <property type="match status" value="1"/>
</dbReference>
<dbReference type="Gene3D" id="2.20.25.90">
    <property type="entry name" value="ADC-like domains"/>
    <property type="match status" value="1"/>
</dbReference>
<dbReference type="PROSITE" id="PS00198">
    <property type="entry name" value="4FE4S_FER_1"/>
    <property type="match status" value="1"/>
</dbReference>
<dbReference type="GO" id="GO:0003954">
    <property type="term" value="F:NADH dehydrogenase activity"/>
    <property type="evidence" value="ECO:0007669"/>
    <property type="project" value="TreeGrafter"/>
</dbReference>
<comment type="subcellular location">
    <subcellularLocation>
        <location evidence="2">Membrane</location>
    </subcellularLocation>
</comment>
<dbReference type="RefSeq" id="WP_133957105.1">
    <property type="nucleotide sequence ID" value="NZ_SORI01000005.1"/>
</dbReference>
<dbReference type="PROSITE" id="PS51669">
    <property type="entry name" value="4FE4S_MOW_BIS_MGD"/>
    <property type="match status" value="1"/>
</dbReference>
<dbReference type="GO" id="GO:0008137">
    <property type="term" value="F:NADH dehydrogenase (ubiquinone) activity"/>
    <property type="evidence" value="ECO:0007669"/>
    <property type="project" value="InterPro"/>
</dbReference>
<dbReference type="SUPFAM" id="SSF53706">
    <property type="entry name" value="Formate dehydrogenase/DMSO reductase, domains 1-3"/>
    <property type="match status" value="1"/>
</dbReference>
<dbReference type="EMBL" id="SORI01000005">
    <property type="protein sequence ID" value="TDY61658.1"/>
    <property type="molecule type" value="Genomic_DNA"/>
</dbReference>
<dbReference type="SMART" id="SM00926">
    <property type="entry name" value="Molybdop_Fe4S4"/>
    <property type="match status" value="1"/>
</dbReference>
<evidence type="ECO:0000256" key="14">
    <source>
        <dbReference type="ARBA" id="ARBA00034078"/>
    </source>
</evidence>
<name>A0A4R8M9I2_9BACT</name>
<keyword evidence="12" id="KW-0520">NAD</keyword>
<dbReference type="InterPro" id="IPR036010">
    <property type="entry name" value="2Fe-2S_ferredoxin-like_sf"/>
</dbReference>
<keyword evidence="4" id="KW-0004">4Fe-4S</keyword>
<dbReference type="InterPro" id="IPR050123">
    <property type="entry name" value="Prok_molybdopt-oxidoreductase"/>
</dbReference>
<dbReference type="PROSITE" id="PS51085">
    <property type="entry name" value="2FE2S_FER_2"/>
    <property type="match status" value="1"/>
</dbReference>
<dbReference type="Gene3D" id="3.10.20.740">
    <property type="match status" value="1"/>
</dbReference>
<evidence type="ECO:0000256" key="12">
    <source>
        <dbReference type="ARBA" id="ARBA00023027"/>
    </source>
</evidence>
<reference evidence="19 20" key="1">
    <citation type="submission" date="2019-03" db="EMBL/GenBank/DDBJ databases">
        <title>Genomic Encyclopedia of Type Strains, Phase IV (KMG-IV): sequencing the most valuable type-strain genomes for metagenomic binning, comparative biology and taxonomic classification.</title>
        <authorList>
            <person name="Goeker M."/>
        </authorList>
    </citation>
    <scope>NUCLEOTIDE SEQUENCE [LARGE SCALE GENOMIC DNA]</scope>
    <source>
        <strain evidence="19 20">DSM 25964</strain>
    </source>
</reference>
<dbReference type="PROSITE" id="PS51379">
    <property type="entry name" value="4FE4S_FER_2"/>
    <property type="match status" value="2"/>
</dbReference>
<dbReference type="InterPro" id="IPR006656">
    <property type="entry name" value="Mopterin_OxRdtase"/>
</dbReference>
<dbReference type="SMART" id="SM00929">
    <property type="entry name" value="NADH-G_4Fe-4S_3"/>
    <property type="match status" value="1"/>
</dbReference>
<dbReference type="GO" id="GO:0051537">
    <property type="term" value="F:2 iron, 2 sulfur cluster binding"/>
    <property type="evidence" value="ECO:0007669"/>
    <property type="project" value="UniProtKB-KW"/>
</dbReference>
<evidence type="ECO:0000256" key="8">
    <source>
        <dbReference type="ARBA" id="ARBA00022737"/>
    </source>
</evidence>
<comment type="cofactor">
    <cofactor evidence="1">
        <name>[4Fe-4S] cluster</name>
        <dbReference type="ChEBI" id="CHEBI:49883"/>
    </cofactor>
</comment>
<keyword evidence="10" id="KW-0408">Iron</keyword>
<evidence type="ECO:0000256" key="11">
    <source>
        <dbReference type="ARBA" id="ARBA00023014"/>
    </source>
</evidence>
<dbReference type="Pfam" id="PF10588">
    <property type="entry name" value="NADH-G_4Fe-4S_3"/>
    <property type="match status" value="1"/>
</dbReference>
<evidence type="ECO:0000256" key="4">
    <source>
        <dbReference type="ARBA" id="ARBA00022485"/>
    </source>
</evidence>
<evidence type="ECO:0000256" key="1">
    <source>
        <dbReference type="ARBA" id="ARBA00001966"/>
    </source>
</evidence>
<organism evidence="19 20">
    <name type="scientific">Aminivibrio pyruvatiphilus</name>
    <dbReference type="NCBI Taxonomy" id="1005740"/>
    <lineage>
        <taxon>Bacteria</taxon>
        <taxon>Thermotogati</taxon>
        <taxon>Synergistota</taxon>
        <taxon>Synergistia</taxon>
        <taxon>Synergistales</taxon>
        <taxon>Aminobacteriaceae</taxon>
        <taxon>Aminivibrio</taxon>
    </lineage>
</organism>
<evidence type="ECO:0000256" key="3">
    <source>
        <dbReference type="ARBA" id="ARBA00005404"/>
    </source>
</evidence>
<keyword evidence="6" id="KW-0874">Quinone</keyword>
<evidence type="ECO:0000313" key="19">
    <source>
        <dbReference type="EMBL" id="TDY61658.1"/>
    </source>
</evidence>
<evidence type="ECO:0000256" key="7">
    <source>
        <dbReference type="ARBA" id="ARBA00022723"/>
    </source>
</evidence>
<dbReference type="InterPro" id="IPR000283">
    <property type="entry name" value="NADH_UbQ_OxRdtase_75kDa_su_CS"/>
</dbReference>
<dbReference type="GO" id="GO:0016020">
    <property type="term" value="C:membrane"/>
    <property type="evidence" value="ECO:0007669"/>
    <property type="project" value="UniProtKB-SubCell"/>
</dbReference>
<dbReference type="OrthoDB" id="9803192at2"/>
<feature type="domain" description="4Fe-4S ferredoxin-type" evidence="16">
    <location>
        <begin position="183"/>
        <end position="212"/>
    </location>
</feature>
<feature type="domain" description="4Fe-4S ferredoxin-type" evidence="16">
    <location>
        <begin position="139"/>
        <end position="170"/>
    </location>
</feature>
<dbReference type="CDD" id="cd00207">
    <property type="entry name" value="fer2"/>
    <property type="match status" value="1"/>
</dbReference>
<dbReference type="AlphaFoldDB" id="A0A4R8M9I2"/>
<comment type="cofactor">
    <cofactor evidence="14">
        <name>[2Fe-2S] cluster</name>
        <dbReference type="ChEBI" id="CHEBI:190135"/>
    </cofactor>
</comment>
<dbReference type="GO" id="GO:0046872">
    <property type="term" value="F:metal ion binding"/>
    <property type="evidence" value="ECO:0007669"/>
    <property type="project" value="UniProtKB-KW"/>
</dbReference>
<protein>
    <submittedName>
        <fullName evidence="19">Formate dehydrogenase major subunit</fullName>
    </submittedName>
</protein>
<dbReference type="Proteomes" id="UP000295066">
    <property type="component" value="Unassembled WGS sequence"/>
</dbReference>
<evidence type="ECO:0000259" key="18">
    <source>
        <dbReference type="PROSITE" id="PS51839"/>
    </source>
</evidence>
<dbReference type="InterPro" id="IPR019574">
    <property type="entry name" value="NADH_UbQ_OxRdtase_Gsu_4Fe4S-bd"/>
</dbReference>
<dbReference type="PANTHER" id="PTHR43105">
    <property type="entry name" value="RESPIRATORY NITRATE REDUCTASE"/>
    <property type="match status" value="1"/>
</dbReference>
<dbReference type="Pfam" id="PF22117">
    <property type="entry name" value="Fer4_Nqo3"/>
    <property type="match status" value="1"/>
</dbReference>
<dbReference type="InterPro" id="IPR001041">
    <property type="entry name" value="2Fe-2S_ferredoxin-type"/>
</dbReference>
<keyword evidence="9" id="KW-1278">Translocase</keyword>
<gene>
    <name evidence="19" type="ORF">C8D99_10571</name>
</gene>
<keyword evidence="13" id="KW-0472">Membrane</keyword>
<dbReference type="Pfam" id="PF00384">
    <property type="entry name" value="Molybdopterin"/>
    <property type="match status" value="1"/>
</dbReference>
<dbReference type="PROSITE" id="PS51839">
    <property type="entry name" value="4FE4S_HC3"/>
    <property type="match status" value="1"/>
</dbReference>
<dbReference type="GO" id="GO:0051539">
    <property type="term" value="F:4 iron, 4 sulfur cluster binding"/>
    <property type="evidence" value="ECO:0007669"/>
    <property type="project" value="UniProtKB-KW"/>
</dbReference>
<accession>A0A4R8M9I2</accession>
<comment type="caution">
    <text evidence="19">The sequence shown here is derived from an EMBL/GenBank/DDBJ whole genome shotgun (WGS) entry which is preliminary data.</text>
</comment>
<dbReference type="Gene3D" id="3.30.70.20">
    <property type="match status" value="1"/>
</dbReference>
<evidence type="ECO:0000256" key="10">
    <source>
        <dbReference type="ARBA" id="ARBA00023004"/>
    </source>
</evidence>
<dbReference type="PROSITE" id="PS00641">
    <property type="entry name" value="COMPLEX1_75K_1"/>
    <property type="match status" value="1"/>
</dbReference>
<proteinExistence type="inferred from homology"/>
<dbReference type="SUPFAM" id="SSF54862">
    <property type="entry name" value="4Fe-4S ferredoxins"/>
    <property type="match status" value="1"/>
</dbReference>
<evidence type="ECO:0000256" key="2">
    <source>
        <dbReference type="ARBA" id="ARBA00004370"/>
    </source>
</evidence>
<keyword evidence="11" id="KW-0411">Iron-sulfur</keyword>
<evidence type="ECO:0000259" key="17">
    <source>
        <dbReference type="PROSITE" id="PS51669"/>
    </source>
</evidence>
<feature type="domain" description="4Fe-4S His(Cys)3-ligated-type" evidence="18">
    <location>
        <begin position="80"/>
        <end position="119"/>
    </location>
</feature>
<evidence type="ECO:0000256" key="9">
    <source>
        <dbReference type="ARBA" id="ARBA00022967"/>
    </source>
</evidence>
<evidence type="ECO:0000313" key="20">
    <source>
        <dbReference type="Proteomes" id="UP000295066"/>
    </source>
</evidence>
<keyword evidence="8" id="KW-0677">Repeat</keyword>
<sequence>MSDITLVIDGVECRAAKGDTILQVARRNDIYIPTLCWMEGLTPIGSCRMCVVEVEGNPKLLTACTTPAENGMKIHTKTEKLKQYRLQILELLFAGRNHFCMFCSQTGDCELQRLAIEHGMDKVRYPFLYEPFHNDATDPNIQLDHNRCILCLRCIRVCAEKVGAHTLDLEKRGWGTNITADLGKMLGESDTCVSCGACAQVCPTGTITLRDFVYRGRRNDCDDQVESICPLCSLGCRIKAYVRTGSVARVEGLSANSPDGGQLCHKGRWGLPKSTERDRLTAPMIRTGSSFREASWEEALNLIASKLSSASKANRAGALLSELSTDEELSVVSSFFRDTMNMEKVDGFYGNMLRGFVKGFQPFADQGIRPFTGAHNILESDAIVVIGANPQEEAPVAASYIRVSTIIERAKLINLSAGKNPFDGITDADIRAALGGEMEKVLVSLKEAVEGGDEPKDPGMKEAVRILREAKKPVFVIGSSLAEHPALVTEALNLAVASKAFFNDGLGVVPMLRGGNCLGALNTVIGESDWLGDGELDFLYVLSTGMVDEDKRSLEAMTRARFVVVHTPFMVHPLVNMADVLLPAPAWFERSGHYCTLEGERRRMNMIVPPKGNLKGLSVIMNELAGKLGLALQPASAAPCENVYEAKSPSTAARTVSLKEVR</sequence>
<comment type="similarity">
    <text evidence="3">Belongs to the complex I 75 kDa subunit family.</text>
</comment>
<keyword evidence="7" id="KW-0479">Metal-binding</keyword>
<dbReference type="FunFam" id="3.10.20.740:FF:000004">
    <property type="entry name" value="NADH-quinone oxidoreductase"/>
    <property type="match status" value="1"/>
</dbReference>
<dbReference type="PANTHER" id="PTHR43105:SF10">
    <property type="entry name" value="NADH-QUINONE OXIDOREDUCTASE SUBUNIT G"/>
    <property type="match status" value="1"/>
</dbReference>
<evidence type="ECO:0000259" key="16">
    <source>
        <dbReference type="PROSITE" id="PS51379"/>
    </source>
</evidence>
<feature type="domain" description="2Fe-2S ferredoxin-type" evidence="15">
    <location>
        <begin position="2"/>
        <end position="80"/>
    </location>
</feature>
<dbReference type="Pfam" id="PF04879">
    <property type="entry name" value="Molybdop_Fe4S4"/>
    <property type="match status" value="1"/>
</dbReference>
<dbReference type="Pfam" id="PF13510">
    <property type="entry name" value="Fer2_4"/>
    <property type="match status" value="1"/>
</dbReference>
<dbReference type="GO" id="GO:0048038">
    <property type="term" value="F:quinone binding"/>
    <property type="evidence" value="ECO:0007669"/>
    <property type="project" value="UniProtKB-KW"/>
</dbReference>
<dbReference type="Gene3D" id="3.40.50.740">
    <property type="match status" value="2"/>
</dbReference>
<feature type="domain" description="4Fe-4S Mo/W bis-MGD-type" evidence="17">
    <location>
        <begin position="222"/>
        <end position="278"/>
    </location>
</feature>
<dbReference type="InterPro" id="IPR017896">
    <property type="entry name" value="4Fe4S_Fe-S-bd"/>
</dbReference>
<dbReference type="InterPro" id="IPR006963">
    <property type="entry name" value="Mopterin_OxRdtase_4Fe-4S_dom"/>
</dbReference>
<evidence type="ECO:0000256" key="13">
    <source>
        <dbReference type="ARBA" id="ARBA00023136"/>
    </source>
</evidence>
<dbReference type="InterPro" id="IPR017900">
    <property type="entry name" value="4Fe4S_Fe_S_CS"/>
</dbReference>
<dbReference type="SUPFAM" id="SSF54292">
    <property type="entry name" value="2Fe-2S ferredoxin-like"/>
    <property type="match status" value="1"/>
</dbReference>
<keyword evidence="5" id="KW-0001">2Fe-2S</keyword>
<keyword evidence="20" id="KW-1185">Reference proteome</keyword>